<evidence type="ECO:0000313" key="1">
    <source>
        <dbReference type="EMBL" id="VDK59624.1"/>
    </source>
</evidence>
<reference evidence="1 2" key="1">
    <citation type="submission" date="2018-11" db="EMBL/GenBank/DDBJ databases">
        <authorList>
            <consortium name="Pathogen Informatics"/>
        </authorList>
    </citation>
    <scope>NUCLEOTIDE SEQUENCE [LARGE SCALE GENOMIC DNA]</scope>
</reference>
<proteinExistence type="predicted"/>
<accession>A0A3P6SXC0</accession>
<sequence>GTAENALILDLKQADVLISAHTITQILENVVPEEASSIEELKEVNCELLEWAIDRMVALSQSLLDGFHPLHTMLCGTNAMISAAGFLLDFYTGTDCADWIQSREVGCSSKTKALEAYGNIIQYLSTKYRSQPMRIVAIWKKSDLNVTSTRGTQKSLTANGSLVRHCHQFITKLFPALLAVDRGVGEEKKRIGLELERQAKIMLKITVTFNKNQFFKICSALMKMMDNPKCFTTMFKFTTVMLEKNVIGNNHTLREFLKWLSTLAAKCMDMDHSVERALNTIADDLIQVLSEEVSQLIRR</sequence>
<keyword evidence="2" id="KW-1185">Reference proteome</keyword>
<organism evidence="1 2">
    <name type="scientific">Cylicostephanus goldi</name>
    <name type="common">Nematode worm</name>
    <dbReference type="NCBI Taxonomy" id="71465"/>
    <lineage>
        <taxon>Eukaryota</taxon>
        <taxon>Metazoa</taxon>
        <taxon>Ecdysozoa</taxon>
        <taxon>Nematoda</taxon>
        <taxon>Chromadorea</taxon>
        <taxon>Rhabditida</taxon>
        <taxon>Rhabditina</taxon>
        <taxon>Rhabditomorpha</taxon>
        <taxon>Strongyloidea</taxon>
        <taxon>Strongylidae</taxon>
        <taxon>Cylicostephanus</taxon>
    </lineage>
</organism>
<name>A0A3P6SXC0_CYLGO</name>
<evidence type="ECO:0000313" key="2">
    <source>
        <dbReference type="Proteomes" id="UP000271889"/>
    </source>
</evidence>
<gene>
    <name evidence="1" type="ORF">CGOC_LOCUS4725</name>
</gene>
<dbReference type="OrthoDB" id="5852766at2759"/>
<protein>
    <submittedName>
        <fullName evidence="1">Uncharacterized protein</fullName>
    </submittedName>
</protein>
<dbReference type="AlphaFoldDB" id="A0A3P6SXC0"/>
<feature type="non-terminal residue" evidence="1">
    <location>
        <position position="1"/>
    </location>
</feature>
<dbReference type="EMBL" id="UYRV01013444">
    <property type="protein sequence ID" value="VDK59624.1"/>
    <property type="molecule type" value="Genomic_DNA"/>
</dbReference>
<dbReference type="Proteomes" id="UP000271889">
    <property type="component" value="Unassembled WGS sequence"/>
</dbReference>